<keyword evidence="2" id="KW-1185">Reference proteome</keyword>
<dbReference type="EMBL" id="SLUN01000004">
    <property type="protein sequence ID" value="TCL74125.1"/>
    <property type="molecule type" value="Genomic_DNA"/>
</dbReference>
<dbReference type="RefSeq" id="WP_132013096.1">
    <property type="nucleotide sequence ID" value="NZ_SLUN01000004.1"/>
</dbReference>
<evidence type="ECO:0000313" key="2">
    <source>
        <dbReference type="Proteomes" id="UP000295008"/>
    </source>
</evidence>
<reference evidence="1 2" key="1">
    <citation type="submission" date="2019-03" db="EMBL/GenBank/DDBJ databases">
        <title>Genomic Encyclopedia of Type Strains, Phase IV (KMG-IV): sequencing the most valuable type-strain genomes for metagenomic binning, comparative biology and taxonomic classification.</title>
        <authorList>
            <person name="Goeker M."/>
        </authorList>
    </citation>
    <scope>NUCLEOTIDE SEQUENCE [LARGE SCALE GENOMIC DNA]</scope>
    <source>
        <strain evidence="1 2">LX-B</strain>
    </source>
</reference>
<protein>
    <submittedName>
        <fullName evidence="1">Uncharacterized protein</fullName>
    </submittedName>
</protein>
<name>A0A4R1S4F1_HYDET</name>
<dbReference type="AlphaFoldDB" id="A0A4R1S4F1"/>
<evidence type="ECO:0000313" key="1">
    <source>
        <dbReference type="EMBL" id="TCL74125.1"/>
    </source>
</evidence>
<dbReference type="InterPro" id="IPR046169">
    <property type="entry name" value="DUF6171"/>
</dbReference>
<dbReference type="Proteomes" id="UP000295008">
    <property type="component" value="Unassembled WGS sequence"/>
</dbReference>
<dbReference type="Pfam" id="PF19668">
    <property type="entry name" value="DUF6171"/>
    <property type="match status" value="1"/>
</dbReference>
<sequence length="86" mass="9499">MRIVPCKDCSGTIAVTPEKIANILRYVIEKKKVKTVADEAYQSRLAICSRCPDLSFGTTCRHCGCLVQVRAKIDGESCPNPGQARW</sequence>
<organism evidence="1 2">
    <name type="scientific">Hydrogenispora ethanolica</name>
    <dbReference type="NCBI Taxonomy" id="1082276"/>
    <lineage>
        <taxon>Bacteria</taxon>
        <taxon>Bacillati</taxon>
        <taxon>Bacillota</taxon>
        <taxon>Hydrogenispora</taxon>
    </lineage>
</organism>
<dbReference type="OrthoDB" id="7061841at2"/>
<proteinExistence type="predicted"/>
<comment type="caution">
    <text evidence="1">The sequence shown here is derived from an EMBL/GenBank/DDBJ whole genome shotgun (WGS) entry which is preliminary data.</text>
</comment>
<accession>A0A4R1S4F1</accession>
<gene>
    <name evidence="1" type="ORF">EDC14_100461</name>
</gene>